<sequence>MADGVAATRVADCAASSMPGRAMQRVVIEPVEDGWVLRRPDGHREWIDSRDWAERAAESVAHEFHARSGRTTCALVANAAGHVEFARFG</sequence>
<dbReference type="Proteomes" id="UP000643403">
    <property type="component" value="Unassembled WGS sequence"/>
</dbReference>
<evidence type="ECO:0008006" key="3">
    <source>
        <dbReference type="Google" id="ProtNLM"/>
    </source>
</evidence>
<protein>
    <recommendedName>
        <fullName evidence="3">DUF2188 domain-containing protein</fullName>
    </recommendedName>
</protein>
<organism evidence="1 2">
    <name type="scientific">Cognatilysobacter xinjiangensis</name>
    <dbReference type="NCBI Taxonomy" id="546892"/>
    <lineage>
        <taxon>Bacteria</taxon>
        <taxon>Pseudomonadati</taxon>
        <taxon>Pseudomonadota</taxon>
        <taxon>Gammaproteobacteria</taxon>
        <taxon>Lysobacterales</taxon>
        <taxon>Lysobacteraceae</taxon>
        <taxon>Cognatilysobacter</taxon>
    </lineage>
</organism>
<proteinExistence type="predicted"/>
<accession>A0ABQ3C7I4</accession>
<dbReference type="EMBL" id="BMXY01000005">
    <property type="protein sequence ID" value="GGZ71645.1"/>
    <property type="molecule type" value="Genomic_DNA"/>
</dbReference>
<gene>
    <name evidence="1" type="ORF">GCM10008101_27350</name>
</gene>
<reference evidence="2" key="1">
    <citation type="journal article" date="2019" name="Int. J. Syst. Evol. Microbiol.">
        <title>The Global Catalogue of Microorganisms (GCM) 10K type strain sequencing project: providing services to taxonomists for standard genome sequencing and annotation.</title>
        <authorList>
            <consortium name="The Broad Institute Genomics Platform"/>
            <consortium name="The Broad Institute Genome Sequencing Center for Infectious Disease"/>
            <person name="Wu L."/>
            <person name="Ma J."/>
        </authorList>
    </citation>
    <scope>NUCLEOTIDE SEQUENCE [LARGE SCALE GENOMIC DNA]</scope>
    <source>
        <strain evidence="2">KCTC 22558</strain>
    </source>
</reference>
<evidence type="ECO:0000313" key="2">
    <source>
        <dbReference type="Proteomes" id="UP000643403"/>
    </source>
</evidence>
<comment type="caution">
    <text evidence="1">The sequence shown here is derived from an EMBL/GenBank/DDBJ whole genome shotgun (WGS) entry which is preliminary data.</text>
</comment>
<keyword evidence="2" id="KW-1185">Reference proteome</keyword>
<evidence type="ECO:0000313" key="1">
    <source>
        <dbReference type="EMBL" id="GGZ71645.1"/>
    </source>
</evidence>
<name>A0ABQ3C7I4_9GAMM</name>